<dbReference type="InterPro" id="IPR052414">
    <property type="entry name" value="U3_snoRNA-assoc_WDR"/>
</dbReference>
<comment type="similarity">
    <text evidence="3">Belongs to the UTP5 family.</text>
</comment>
<evidence type="ECO:0000256" key="4">
    <source>
        <dbReference type="SAM" id="MobiDB-lite"/>
    </source>
</evidence>
<comment type="subcellular location">
    <subcellularLocation>
        <location evidence="1">Nucleus</location>
    </subcellularLocation>
</comment>
<feature type="region of interest" description="Disordered" evidence="4">
    <location>
        <begin position="321"/>
        <end position="429"/>
    </location>
</feature>
<protein>
    <recommendedName>
        <fullName evidence="5">Small-subunit processome Utp12 domain-containing protein</fullName>
    </recommendedName>
</protein>
<feature type="compositionally biased region" description="Polar residues" evidence="4">
    <location>
        <begin position="103"/>
        <end position="112"/>
    </location>
</feature>
<dbReference type="Proteomes" id="UP000236546">
    <property type="component" value="Unassembled WGS sequence"/>
</dbReference>
<dbReference type="GO" id="GO:0000462">
    <property type="term" value="P:maturation of SSU-rRNA from tricistronic rRNA transcript (SSU-rRNA, 5.8S rRNA, LSU-rRNA)"/>
    <property type="evidence" value="ECO:0007669"/>
    <property type="project" value="TreeGrafter"/>
</dbReference>
<comment type="caution">
    <text evidence="6">The sequence shown here is derived from an EMBL/GenBank/DDBJ whole genome shotgun (WGS) entry which is preliminary data.</text>
</comment>
<dbReference type="AlphaFoldDB" id="A0A2K0TJF2"/>
<keyword evidence="2" id="KW-0539">Nucleus</keyword>
<dbReference type="EMBL" id="MTYH01000024">
    <property type="protein sequence ID" value="PNP45654.1"/>
    <property type="molecule type" value="Genomic_DNA"/>
</dbReference>
<organism evidence="6 7">
    <name type="scientific">Trichoderma gamsii</name>
    <dbReference type="NCBI Taxonomy" id="398673"/>
    <lineage>
        <taxon>Eukaryota</taxon>
        <taxon>Fungi</taxon>
        <taxon>Dikarya</taxon>
        <taxon>Ascomycota</taxon>
        <taxon>Pezizomycotina</taxon>
        <taxon>Sordariomycetes</taxon>
        <taxon>Hypocreomycetidae</taxon>
        <taxon>Hypocreales</taxon>
        <taxon>Hypocreaceae</taxon>
        <taxon>Trichoderma</taxon>
    </lineage>
</organism>
<dbReference type="Pfam" id="PF04003">
    <property type="entry name" value="Utp12"/>
    <property type="match status" value="1"/>
</dbReference>
<gene>
    <name evidence="6" type="ORF">TGAMA5MH_02878</name>
</gene>
<feature type="compositionally biased region" description="Acidic residues" evidence="4">
    <location>
        <begin position="366"/>
        <end position="410"/>
    </location>
</feature>
<feature type="compositionally biased region" description="Acidic residues" evidence="4">
    <location>
        <begin position="348"/>
        <end position="357"/>
    </location>
</feature>
<dbReference type="PANTHER" id="PTHR44267">
    <property type="entry name" value="WD REPEAT-CONTAINING PROTEIN 43"/>
    <property type="match status" value="1"/>
</dbReference>
<proteinExistence type="inferred from homology"/>
<feature type="compositionally biased region" description="Acidic residues" evidence="4">
    <location>
        <begin position="74"/>
        <end position="96"/>
    </location>
</feature>
<evidence type="ECO:0000256" key="2">
    <source>
        <dbReference type="ARBA" id="ARBA00023242"/>
    </source>
</evidence>
<dbReference type="GO" id="GO:0005730">
    <property type="term" value="C:nucleolus"/>
    <property type="evidence" value="ECO:0007669"/>
    <property type="project" value="TreeGrafter"/>
</dbReference>
<evidence type="ECO:0000313" key="7">
    <source>
        <dbReference type="Proteomes" id="UP000236546"/>
    </source>
</evidence>
<evidence type="ECO:0000313" key="6">
    <source>
        <dbReference type="EMBL" id="PNP45654.1"/>
    </source>
</evidence>
<accession>A0A2K0TJF2</accession>
<evidence type="ECO:0000256" key="3">
    <source>
        <dbReference type="ARBA" id="ARBA00038335"/>
    </source>
</evidence>
<reference evidence="6 7" key="1">
    <citation type="submission" date="2017-02" db="EMBL/GenBank/DDBJ databases">
        <title>Genomes of Trichoderma spp. with biocontrol activity.</title>
        <authorList>
            <person name="Gardiner D."/>
            <person name="Kazan K."/>
            <person name="Vos C."/>
            <person name="Harvey P."/>
        </authorList>
    </citation>
    <scope>NUCLEOTIDE SEQUENCE [LARGE SCALE GENOMIC DNA]</scope>
    <source>
        <strain evidence="6 7">A5MH</strain>
    </source>
</reference>
<dbReference type="OrthoDB" id="30195at2759"/>
<dbReference type="InterPro" id="IPR007148">
    <property type="entry name" value="SSU_processome_Utp12"/>
</dbReference>
<feature type="compositionally biased region" description="Basic and acidic residues" evidence="4">
    <location>
        <begin position="42"/>
        <end position="56"/>
    </location>
</feature>
<feature type="domain" description="Small-subunit processome Utp12" evidence="5">
    <location>
        <begin position="187"/>
        <end position="288"/>
    </location>
</feature>
<dbReference type="PANTHER" id="PTHR44267:SF1">
    <property type="entry name" value="WD REPEAT-CONTAINING PROTEIN 43"/>
    <property type="match status" value="1"/>
</dbReference>
<evidence type="ECO:0000259" key="5">
    <source>
        <dbReference type="Pfam" id="PF04003"/>
    </source>
</evidence>
<evidence type="ECO:0000256" key="1">
    <source>
        <dbReference type="ARBA" id="ARBA00004123"/>
    </source>
</evidence>
<name>A0A2K0TJF2_9HYPO</name>
<feature type="region of interest" description="Disordered" evidence="4">
    <location>
        <begin position="33"/>
        <end position="135"/>
    </location>
</feature>
<sequence>MVQGFSLPNLYDVASQNLSFLLPMSTPKRKAAAKLATPVVKPDARRATKNTIDESRTTVAGTDALQSSPADPIEISDDADSDEDLSDMDEDVNEEAEAGKGAESQSLANGQQKPKKDDAEDGESDAEGTSPSFGELLRGNEIIDVNALLQQSAADSIAAVDSSRSAIAPPTHNSLTTVLTQALKSDDTDLLESCLHTTDIPTIQNTIERIDSSLAGVLLNKLAARLHRRPGRAGTLMTWVQWTLVAHGGALAAQPKLLNDLNSLQKVLAERAKGLNSLLALKGKLDILEGQMELRRKMQRSAGLLQDGEDDADDEDVIYVEGEEKDAEVAANGTRSRRRGGASKAARDEDEDEDDDDRVLNGFIGDSEDEEEGSEQGEDESDAGEEPLDEDEVDFDDVDESMGEDDESDVEVAPPTKVQKVTRSFGKKK</sequence>
<feature type="compositionally biased region" description="Polar residues" evidence="4">
    <location>
        <begin position="57"/>
        <end position="68"/>
    </location>
</feature>